<evidence type="ECO:0000313" key="2">
    <source>
        <dbReference type="Proteomes" id="UP000075398"/>
    </source>
</evidence>
<name>A0A150J621_9EURY</name>
<sequence>MTKPLYEMANNYSQLKVILDNIEDDEIDAESINSLLETMTSDLKSKGVDIAAVIKNIEALSDGIKLIEKNLKERRNKIDSKLEHLKTYLLENMQKCEITKITSPQFEISLRKKPASVIIYQEDLLPKEFLRTKTIVEPDKISIKDALTKGNSVAGAKLSETSYTLSIK</sequence>
<proteinExistence type="predicted"/>
<evidence type="ECO:0000313" key="1">
    <source>
        <dbReference type="EMBL" id="KYC52650.1"/>
    </source>
</evidence>
<gene>
    <name evidence="1" type="ORF">AMQ22_00700</name>
</gene>
<accession>A0A150J621</accession>
<reference evidence="1 2" key="1">
    <citation type="journal article" date="2016" name="ISME J.">
        <title>Chasing the elusive Euryarchaeota class WSA2: genomes reveal a uniquely fastidious methyl-reducing methanogen.</title>
        <authorList>
            <person name="Nobu M.K."/>
            <person name="Narihiro T."/>
            <person name="Kuroda K."/>
            <person name="Mei R."/>
            <person name="Liu W.T."/>
        </authorList>
    </citation>
    <scope>NUCLEOTIDE SEQUENCE [LARGE SCALE GENOMIC DNA]</scope>
    <source>
        <strain evidence="1">U1lsi0528_Bin055</strain>
    </source>
</reference>
<dbReference type="Proteomes" id="UP000075398">
    <property type="component" value="Unassembled WGS sequence"/>
</dbReference>
<dbReference type="Pfam" id="PF05565">
    <property type="entry name" value="Sipho_Gp157"/>
    <property type="match status" value="1"/>
</dbReference>
<evidence type="ECO:0008006" key="3">
    <source>
        <dbReference type="Google" id="ProtNLM"/>
    </source>
</evidence>
<protein>
    <recommendedName>
        <fullName evidence="3">Siphovirus Gp157</fullName>
    </recommendedName>
</protein>
<comment type="caution">
    <text evidence="1">The sequence shown here is derived from an EMBL/GenBank/DDBJ whole genome shotgun (WGS) entry which is preliminary data.</text>
</comment>
<dbReference type="EMBL" id="LNGC01000019">
    <property type="protein sequence ID" value="KYC52650.1"/>
    <property type="molecule type" value="Genomic_DNA"/>
</dbReference>
<organism evidence="1 2">
    <name type="scientific">Candidatus Methanofastidiosum methylothiophilum</name>
    <dbReference type="NCBI Taxonomy" id="1705564"/>
    <lineage>
        <taxon>Archaea</taxon>
        <taxon>Methanobacteriati</taxon>
        <taxon>Methanobacteriota</taxon>
        <taxon>Stenosarchaea group</taxon>
        <taxon>Candidatus Methanofastidiosia</taxon>
        <taxon>Candidatus Methanofastidiosales</taxon>
        <taxon>Candidatus Methanofastidiosaceae</taxon>
        <taxon>Candidatus Methanofastidiosum</taxon>
    </lineage>
</organism>
<dbReference type="AlphaFoldDB" id="A0A150J621"/>
<dbReference type="InterPro" id="IPR008840">
    <property type="entry name" value="Sipho_Gp157"/>
</dbReference>